<protein>
    <submittedName>
        <fullName evidence="2">Uncharacterized protein</fullName>
    </submittedName>
</protein>
<organism evidence="2 3">
    <name type="scientific">Hevea brasiliensis</name>
    <name type="common">Para rubber tree</name>
    <name type="synonym">Siphonia brasiliensis</name>
    <dbReference type="NCBI Taxonomy" id="3981"/>
    <lineage>
        <taxon>Eukaryota</taxon>
        <taxon>Viridiplantae</taxon>
        <taxon>Streptophyta</taxon>
        <taxon>Embryophyta</taxon>
        <taxon>Tracheophyta</taxon>
        <taxon>Spermatophyta</taxon>
        <taxon>Magnoliopsida</taxon>
        <taxon>eudicotyledons</taxon>
        <taxon>Gunneridae</taxon>
        <taxon>Pentapetalae</taxon>
        <taxon>rosids</taxon>
        <taxon>fabids</taxon>
        <taxon>Malpighiales</taxon>
        <taxon>Euphorbiaceae</taxon>
        <taxon>Crotonoideae</taxon>
        <taxon>Micrandreae</taxon>
        <taxon>Hevea</taxon>
    </lineage>
</organism>
<feature type="compositionally biased region" description="Basic and acidic residues" evidence="1">
    <location>
        <begin position="272"/>
        <end position="282"/>
    </location>
</feature>
<dbReference type="EMBL" id="JAAGAX010000015">
    <property type="protein sequence ID" value="KAF2290178.1"/>
    <property type="molecule type" value="Genomic_DNA"/>
</dbReference>
<feature type="region of interest" description="Disordered" evidence="1">
    <location>
        <begin position="271"/>
        <end position="295"/>
    </location>
</feature>
<gene>
    <name evidence="2" type="ORF">GH714_003893</name>
</gene>
<name>A0A6A6KQH1_HEVBR</name>
<keyword evidence="3" id="KW-1185">Reference proteome</keyword>
<dbReference type="AlphaFoldDB" id="A0A6A6KQH1"/>
<feature type="compositionally biased region" description="Polar residues" evidence="1">
    <location>
        <begin position="286"/>
        <end position="295"/>
    </location>
</feature>
<proteinExistence type="predicted"/>
<feature type="compositionally biased region" description="Basic and acidic residues" evidence="1">
    <location>
        <begin position="26"/>
        <end position="38"/>
    </location>
</feature>
<evidence type="ECO:0000256" key="1">
    <source>
        <dbReference type="SAM" id="MobiDB-lite"/>
    </source>
</evidence>
<feature type="region of interest" description="Disordered" evidence="1">
    <location>
        <begin position="1"/>
        <end position="78"/>
    </location>
</feature>
<evidence type="ECO:0000313" key="2">
    <source>
        <dbReference type="EMBL" id="KAF2290178.1"/>
    </source>
</evidence>
<evidence type="ECO:0000313" key="3">
    <source>
        <dbReference type="Proteomes" id="UP000467840"/>
    </source>
</evidence>
<dbReference type="Proteomes" id="UP000467840">
    <property type="component" value="Chromosome 2"/>
</dbReference>
<sequence>MGEMGNNNTSGLREEDNTTPGAQGKSLEEPFHNGEVKGENYAVPTTGSKDYNRKETGLASDDPTEAGEPPVDNQISDGTGLQFLNIKLKRNQMKKVATIEIFDVAVSLPMELEDHKNPTLSENVLEISNNQIESRVPSRKLREVKVVEDSDEQKEAPEENFEEFEGKIGMIHELGIIAGKSSLANGKINEEESGVNKTDEAYEEKIMFPELATVAAELPVTKNEEEAVDCKAEEDEAAEKQIVETKEKQKPCAPAEEAYVVYSSISIPIEHQQQETVKKSEDVQDSTESNIGTET</sequence>
<accession>A0A6A6KQH1</accession>
<reference evidence="2 3" key="1">
    <citation type="journal article" date="2020" name="Mol. Plant">
        <title>The Chromosome-Based Rubber Tree Genome Provides New Insights into Spurge Genome Evolution and Rubber Biosynthesis.</title>
        <authorList>
            <person name="Liu J."/>
            <person name="Shi C."/>
            <person name="Shi C.C."/>
            <person name="Li W."/>
            <person name="Zhang Q.J."/>
            <person name="Zhang Y."/>
            <person name="Li K."/>
            <person name="Lu H.F."/>
            <person name="Shi C."/>
            <person name="Zhu S.T."/>
            <person name="Xiao Z.Y."/>
            <person name="Nan H."/>
            <person name="Yue Y."/>
            <person name="Zhu X.G."/>
            <person name="Wu Y."/>
            <person name="Hong X.N."/>
            <person name="Fan G.Y."/>
            <person name="Tong Y."/>
            <person name="Zhang D."/>
            <person name="Mao C.L."/>
            <person name="Liu Y.L."/>
            <person name="Hao S.J."/>
            <person name="Liu W.Q."/>
            <person name="Lv M.Q."/>
            <person name="Zhang H.B."/>
            <person name="Liu Y."/>
            <person name="Hu-Tang G.R."/>
            <person name="Wang J.P."/>
            <person name="Wang J.H."/>
            <person name="Sun Y.H."/>
            <person name="Ni S.B."/>
            <person name="Chen W.B."/>
            <person name="Zhang X.C."/>
            <person name="Jiao Y.N."/>
            <person name="Eichler E.E."/>
            <person name="Li G.H."/>
            <person name="Liu X."/>
            <person name="Gao L.Z."/>
        </authorList>
    </citation>
    <scope>NUCLEOTIDE SEQUENCE [LARGE SCALE GENOMIC DNA]</scope>
    <source>
        <strain evidence="3">cv. GT1</strain>
        <tissue evidence="2">Leaf</tissue>
    </source>
</reference>
<comment type="caution">
    <text evidence="2">The sequence shown here is derived from an EMBL/GenBank/DDBJ whole genome shotgun (WGS) entry which is preliminary data.</text>
</comment>
<feature type="compositionally biased region" description="Polar residues" evidence="1">
    <location>
        <begin position="1"/>
        <end position="11"/>
    </location>
</feature>